<gene>
    <name evidence="4" type="ORF">ASILVAE211_21240</name>
</gene>
<accession>A0A963YX16</accession>
<evidence type="ECO:0000259" key="2">
    <source>
        <dbReference type="Pfam" id="PF03972"/>
    </source>
</evidence>
<evidence type="ECO:0000256" key="1">
    <source>
        <dbReference type="ARBA" id="ARBA00006174"/>
    </source>
</evidence>
<dbReference type="EMBL" id="JAESVB010000017">
    <property type="protein sequence ID" value="MCB8877733.1"/>
    <property type="molecule type" value="Genomic_DNA"/>
</dbReference>
<dbReference type="PANTHER" id="PTHR16943">
    <property type="entry name" value="2-METHYLCITRATE DEHYDRATASE-RELATED"/>
    <property type="match status" value="1"/>
</dbReference>
<dbReference type="Pfam" id="PF03972">
    <property type="entry name" value="MmgE_PrpD_N"/>
    <property type="match status" value="1"/>
</dbReference>
<dbReference type="InterPro" id="IPR036148">
    <property type="entry name" value="MmgE/PrpD_sf"/>
</dbReference>
<dbReference type="PANTHER" id="PTHR16943:SF8">
    <property type="entry name" value="2-METHYLCITRATE DEHYDRATASE"/>
    <property type="match status" value="1"/>
</dbReference>
<protein>
    <submittedName>
        <fullName evidence="4">MmgE/PrpD family protein</fullName>
    </submittedName>
</protein>
<dbReference type="InterPro" id="IPR045337">
    <property type="entry name" value="MmgE_PrpD_C"/>
</dbReference>
<keyword evidence="5" id="KW-1185">Reference proteome</keyword>
<reference evidence="4" key="2">
    <citation type="submission" date="2021-01" db="EMBL/GenBank/DDBJ databases">
        <authorList>
            <person name="Mieszkin S."/>
            <person name="Pouder E."/>
            <person name="Alain K."/>
        </authorList>
    </citation>
    <scope>NUCLEOTIDE SEQUENCE</scope>
    <source>
        <strain evidence="4">HW T2.11</strain>
    </source>
</reference>
<dbReference type="InterPro" id="IPR042183">
    <property type="entry name" value="MmgE/PrpD_sf_1"/>
</dbReference>
<dbReference type="Pfam" id="PF19305">
    <property type="entry name" value="MmgE_PrpD_C"/>
    <property type="match status" value="1"/>
</dbReference>
<dbReference type="GO" id="GO:0016829">
    <property type="term" value="F:lyase activity"/>
    <property type="evidence" value="ECO:0007669"/>
    <property type="project" value="InterPro"/>
</dbReference>
<dbReference type="AlphaFoldDB" id="A0A963YX16"/>
<dbReference type="SUPFAM" id="SSF103378">
    <property type="entry name" value="2-methylcitrate dehydratase PrpD"/>
    <property type="match status" value="1"/>
</dbReference>
<evidence type="ECO:0000313" key="5">
    <source>
        <dbReference type="Proteomes" id="UP000708298"/>
    </source>
</evidence>
<dbReference type="Proteomes" id="UP000708298">
    <property type="component" value="Unassembled WGS sequence"/>
</dbReference>
<sequence>MARAALSANIPREAEAAEKLRICLLDFLTCALESRDLPISGQAIRFAAMEQGSAPVLFTDHRVPVPQAAFANAVMGHGLVREDMHTGSVSHMGVVIMPTLLALAARRPIKGRDFIRAAILGYEAGGRFGRALINADFARFFRPTGFAGPVAGAIAGGSLMGLSEDEITSALSLAVNTMSGLNEWPATGSDEMFFHPGFAARNAVTAVELAALGARSSERALDGAAGLFAAYRPGLPLPEIAFFSDGTPELLTVYNKPVPACNYAQTPCQAMLALARQDGVRPDDVTEILVRGTRAMKLYPGCDYAGPFGRILQAKMSIHFGVAAALVHGGVTEQNYRVLDDPAIMRLAQCLTVEEGAEFNAAYPAQQGASVEVTLKDGSTRKRSLADVVPATPEGVYGRFREAATTILGVGRASKLEDAVARLETLEDVSILGTMTQS</sequence>
<evidence type="ECO:0000313" key="4">
    <source>
        <dbReference type="EMBL" id="MCB8877733.1"/>
    </source>
</evidence>
<organism evidence="4 5">
    <name type="scientific">Acidisoma silvae</name>
    <dbReference type="NCBI Taxonomy" id="2802396"/>
    <lineage>
        <taxon>Bacteria</taxon>
        <taxon>Pseudomonadati</taxon>
        <taxon>Pseudomonadota</taxon>
        <taxon>Alphaproteobacteria</taxon>
        <taxon>Acetobacterales</taxon>
        <taxon>Acidocellaceae</taxon>
        <taxon>Acidisoma</taxon>
    </lineage>
</organism>
<comment type="similarity">
    <text evidence="1">Belongs to the PrpD family.</text>
</comment>
<name>A0A963YX16_9PROT</name>
<dbReference type="InterPro" id="IPR045336">
    <property type="entry name" value="MmgE_PrpD_N"/>
</dbReference>
<dbReference type="Gene3D" id="1.10.4100.10">
    <property type="entry name" value="2-methylcitrate dehydratase PrpD"/>
    <property type="match status" value="1"/>
</dbReference>
<feature type="domain" description="MmgE/PrpD N-terminal" evidence="2">
    <location>
        <begin position="14"/>
        <end position="233"/>
    </location>
</feature>
<reference evidence="4" key="1">
    <citation type="journal article" date="2021" name="Microorganisms">
        <title>Acidisoma silvae sp. nov. and Acidisomacellulosilytica sp. nov., Two Acidophilic Bacteria Isolated from Decaying Wood, Hydrolyzing Cellulose and Producing Poly-3-hydroxybutyrate.</title>
        <authorList>
            <person name="Mieszkin S."/>
            <person name="Pouder E."/>
            <person name="Uroz S."/>
            <person name="Simon-Colin C."/>
            <person name="Alain K."/>
        </authorList>
    </citation>
    <scope>NUCLEOTIDE SEQUENCE</scope>
    <source>
        <strain evidence="4">HW T2.11</strain>
    </source>
</reference>
<proteinExistence type="inferred from homology"/>
<dbReference type="InterPro" id="IPR042188">
    <property type="entry name" value="MmgE/PrpD_sf_2"/>
</dbReference>
<dbReference type="InterPro" id="IPR005656">
    <property type="entry name" value="MmgE_PrpD"/>
</dbReference>
<evidence type="ECO:0000259" key="3">
    <source>
        <dbReference type="Pfam" id="PF19305"/>
    </source>
</evidence>
<comment type="caution">
    <text evidence="4">The sequence shown here is derived from an EMBL/GenBank/DDBJ whole genome shotgun (WGS) entry which is preliminary data.</text>
</comment>
<feature type="domain" description="MmgE/PrpD C-terminal" evidence="3">
    <location>
        <begin position="259"/>
        <end position="409"/>
    </location>
</feature>
<dbReference type="Gene3D" id="3.30.1330.120">
    <property type="entry name" value="2-methylcitrate dehydratase PrpD"/>
    <property type="match status" value="1"/>
</dbReference>